<dbReference type="EMBL" id="JASBQV010000021">
    <property type="protein sequence ID" value="MDI3235772.1"/>
    <property type="molecule type" value="Genomic_DNA"/>
</dbReference>
<gene>
    <name evidence="1" type="ORF">QK289_12200</name>
</gene>
<evidence type="ECO:0000313" key="2">
    <source>
        <dbReference type="Proteomes" id="UP001243286"/>
    </source>
</evidence>
<keyword evidence="2" id="KW-1185">Reference proteome</keyword>
<dbReference type="RefSeq" id="WP_282356759.1">
    <property type="nucleotide sequence ID" value="NZ_JASBQV010000021.1"/>
</dbReference>
<name>A0ABT6R4A4_9BACL</name>
<sequence>MTSDFATLQDSLQKRFAAHIHRHPTVEWNEVRAKLSVATLRSLGWMEQTGGEPDVISMPDGRLLMIDCASESPTGRRSLCYDDLALEKRKKNKPAGSAVATATSHGVALLTEDDYRHLQTLGEFDLKTSTWIETPETIRTQGGALFCDRRYDNVFVYHNGADSYYANRGFRTYLVL</sequence>
<accession>A0ABT6R4A4</accession>
<dbReference type="InterPro" id="IPR025352">
    <property type="entry name" value="DUF4256"/>
</dbReference>
<organism evidence="1 2">
    <name type="scientific">Exiguobacterium antarcticum</name>
    <dbReference type="NCBI Taxonomy" id="132920"/>
    <lineage>
        <taxon>Bacteria</taxon>
        <taxon>Bacillati</taxon>
        <taxon>Bacillota</taxon>
        <taxon>Bacilli</taxon>
        <taxon>Bacillales</taxon>
        <taxon>Bacillales Family XII. Incertae Sedis</taxon>
        <taxon>Exiguobacterium</taxon>
    </lineage>
</organism>
<proteinExistence type="predicted"/>
<dbReference type="Pfam" id="PF14066">
    <property type="entry name" value="DUF4256"/>
    <property type="match status" value="1"/>
</dbReference>
<dbReference type="Proteomes" id="UP001243286">
    <property type="component" value="Unassembled WGS sequence"/>
</dbReference>
<reference evidence="1 2" key="1">
    <citation type="submission" date="2023-04" db="EMBL/GenBank/DDBJ databases">
        <title>Antarctic isolates genomes.</title>
        <authorList>
            <person name="Dimov S.G."/>
        </authorList>
    </citation>
    <scope>NUCLEOTIDE SEQUENCE [LARGE SCALE GENOMIC DNA]</scope>
    <source>
        <strain evidence="1 2">AL19</strain>
    </source>
</reference>
<protein>
    <submittedName>
        <fullName evidence="1">DUF4256 domain-containing protein</fullName>
    </submittedName>
</protein>
<comment type="caution">
    <text evidence="1">The sequence shown here is derived from an EMBL/GenBank/DDBJ whole genome shotgun (WGS) entry which is preliminary data.</text>
</comment>
<evidence type="ECO:0000313" key="1">
    <source>
        <dbReference type="EMBL" id="MDI3235772.1"/>
    </source>
</evidence>